<organism evidence="8 9">
    <name type="scientific">Coniosporium apollinis</name>
    <dbReference type="NCBI Taxonomy" id="61459"/>
    <lineage>
        <taxon>Eukaryota</taxon>
        <taxon>Fungi</taxon>
        <taxon>Dikarya</taxon>
        <taxon>Ascomycota</taxon>
        <taxon>Pezizomycotina</taxon>
        <taxon>Dothideomycetes</taxon>
        <taxon>Dothideomycetes incertae sedis</taxon>
        <taxon>Coniosporium</taxon>
    </lineage>
</organism>
<proteinExistence type="inferred from homology"/>
<keyword evidence="5" id="KW-0472">Membrane</keyword>
<keyword evidence="2" id="KW-0999">Mitochondrion inner membrane</keyword>
<evidence type="ECO:0000256" key="1">
    <source>
        <dbReference type="ARBA" id="ARBA00004273"/>
    </source>
</evidence>
<dbReference type="Gene3D" id="2.10.109.10">
    <property type="entry name" value="Umud Fragment, subunit A"/>
    <property type="match status" value="1"/>
</dbReference>
<dbReference type="PRINTS" id="PR00727">
    <property type="entry name" value="LEADERPTASE"/>
</dbReference>
<evidence type="ECO:0000256" key="5">
    <source>
        <dbReference type="ARBA" id="ARBA00023136"/>
    </source>
</evidence>
<keyword evidence="4" id="KW-0496">Mitochondrion</keyword>
<comment type="caution">
    <text evidence="8">The sequence shown here is derived from an EMBL/GenBank/DDBJ whole genome shotgun (WGS) entry which is preliminary data.</text>
</comment>
<comment type="similarity">
    <text evidence="6">Belongs to the peptidase S26 family. IMP1 subfamily.</text>
</comment>
<reference evidence="8" key="1">
    <citation type="submission" date="2022-10" db="EMBL/GenBank/DDBJ databases">
        <title>Culturing micro-colonial fungi from biological soil crusts in the Mojave desert and describing Neophaeococcomyces mojavensis, and introducing the new genera and species Taxawa tesnikishii.</title>
        <authorList>
            <person name="Kurbessoian T."/>
            <person name="Stajich J.E."/>
        </authorList>
    </citation>
    <scope>NUCLEOTIDE SEQUENCE</scope>
    <source>
        <strain evidence="8">TK_1</strain>
    </source>
</reference>
<evidence type="ECO:0000259" key="7">
    <source>
        <dbReference type="Pfam" id="PF10502"/>
    </source>
</evidence>
<comment type="subcellular location">
    <subcellularLocation>
        <location evidence="1">Mitochondrion inner membrane</location>
    </subcellularLocation>
</comment>
<feature type="domain" description="Peptidase S26" evidence="7">
    <location>
        <begin position="2"/>
        <end position="76"/>
    </location>
</feature>
<evidence type="ECO:0000256" key="6">
    <source>
        <dbReference type="ARBA" id="ARBA00038445"/>
    </source>
</evidence>
<gene>
    <name evidence="8" type="ORF">H2201_005747</name>
</gene>
<dbReference type="InterPro" id="IPR000223">
    <property type="entry name" value="Pept_S26A_signal_pept_1"/>
</dbReference>
<dbReference type="CDD" id="cd06530">
    <property type="entry name" value="S26_SPase_I"/>
    <property type="match status" value="1"/>
</dbReference>
<dbReference type="PANTHER" id="PTHR12383:SF16">
    <property type="entry name" value="MITOCHONDRIAL INNER MEMBRANE PROTEASE SUBUNIT 1"/>
    <property type="match status" value="1"/>
</dbReference>
<evidence type="ECO:0000256" key="4">
    <source>
        <dbReference type="ARBA" id="ARBA00023128"/>
    </source>
</evidence>
<dbReference type="SUPFAM" id="SSF51306">
    <property type="entry name" value="LexA/Signal peptidase"/>
    <property type="match status" value="1"/>
</dbReference>
<keyword evidence="3" id="KW-0378">Hydrolase</keyword>
<protein>
    <recommendedName>
        <fullName evidence="7">Peptidase S26 domain-containing protein</fullName>
    </recommendedName>
</protein>
<evidence type="ECO:0000256" key="3">
    <source>
        <dbReference type="ARBA" id="ARBA00022801"/>
    </source>
</evidence>
<sequence length="148" mass="16249">MALLLHVFIRHAYTIKGTRGASMLPTMATDGEGVVINKKYRRGRYIEVGDLVSVRHLFEPEEAAIKRVVGMPGDFVLRDTPGKGEGLMVQVPEGHCWLAGDNQSASRDSRLFGPFPLAMIKGKVVARVVPLSAFGRMENTLKDAEVLD</sequence>
<dbReference type="Proteomes" id="UP001172684">
    <property type="component" value="Unassembled WGS sequence"/>
</dbReference>
<dbReference type="EMBL" id="JAPDRL010000044">
    <property type="protein sequence ID" value="KAJ9663303.1"/>
    <property type="molecule type" value="Genomic_DNA"/>
</dbReference>
<feature type="domain" description="Peptidase S26" evidence="7">
    <location>
        <begin position="90"/>
        <end position="128"/>
    </location>
</feature>
<evidence type="ECO:0000256" key="2">
    <source>
        <dbReference type="ARBA" id="ARBA00022792"/>
    </source>
</evidence>
<dbReference type="InterPro" id="IPR019533">
    <property type="entry name" value="Peptidase_S26"/>
</dbReference>
<evidence type="ECO:0000313" key="9">
    <source>
        <dbReference type="Proteomes" id="UP001172684"/>
    </source>
</evidence>
<accession>A0ABQ9NP74</accession>
<dbReference type="InterPro" id="IPR036286">
    <property type="entry name" value="LexA/Signal_pep-like_sf"/>
</dbReference>
<dbReference type="Pfam" id="PF10502">
    <property type="entry name" value="Peptidase_S26"/>
    <property type="match status" value="2"/>
</dbReference>
<dbReference type="PANTHER" id="PTHR12383">
    <property type="entry name" value="PROTEASE FAMILY S26 MITOCHONDRIAL INNER MEMBRANE PROTEASE-RELATED"/>
    <property type="match status" value="1"/>
</dbReference>
<keyword evidence="9" id="KW-1185">Reference proteome</keyword>
<name>A0ABQ9NP74_9PEZI</name>
<evidence type="ECO:0000313" key="8">
    <source>
        <dbReference type="EMBL" id="KAJ9663303.1"/>
    </source>
</evidence>
<dbReference type="InterPro" id="IPR052064">
    <property type="entry name" value="Mito_IMP1_subunit"/>
</dbReference>